<feature type="non-terminal residue" evidence="2">
    <location>
        <position position="1"/>
    </location>
</feature>
<organism evidence="2 3">
    <name type="scientific">Coregonus suidteri</name>
    <dbReference type="NCBI Taxonomy" id="861788"/>
    <lineage>
        <taxon>Eukaryota</taxon>
        <taxon>Metazoa</taxon>
        <taxon>Chordata</taxon>
        <taxon>Craniata</taxon>
        <taxon>Vertebrata</taxon>
        <taxon>Euteleostomi</taxon>
        <taxon>Actinopterygii</taxon>
        <taxon>Neopterygii</taxon>
        <taxon>Teleostei</taxon>
        <taxon>Protacanthopterygii</taxon>
        <taxon>Salmoniformes</taxon>
        <taxon>Salmonidae</taxon>
        <taxon>Coregoninae</taxon>
        <taxon>Coregonus</taxon>
    </lineage>
</organism>
<feature type="region of interest" description="Disordered" evidence="1">
    <location>
        <begin position="1"/>
        <end position="23"/>
    </location>
</feature>
<protein>
    <submittedName>
        <fullName evidence="2">Uncharacterized protein</fullName>
    </submittedName>
</protein>
<dbReference type="EMBL" id="JAGTTL010000030">
    <property type="protein sequence ID" value="KAK6297959.1"/>
    <property type="molecule type" value="Genomic_DNA"/>
</dbReference>
<evidence type="ECO:0000313" key="3">
    <source>
        <dbReference type="Proteomes" id="UP001356427"/>
    </source>
</evidence>
<dbReference type="AlphaFoldDB" id="A0AAN8KZ69"/>
<feature type="compositionally biased region" description="Basic residues" evidence="1">
    <location>
        <begin position="47"/>
        <end position="56"/>
    </location>
</feature>
<gene>
    <name evidence="2" type="ORF">J4Q44_G00310140</name>
</gene>
<sequence length="86" mass="9817">QVALDGQRQKGRLRPLPSTPPSFYPRPVALLFRMSNHSASSGVTATHTRKKVKRTFRKGESEKGGDRGKTPWTPRETRVDRERKVF</sequence>
<keyword evidence="3" id="KW-1185">Reference proteome</keyword>
<dbReference type="Proteomes" id="UP001356427">
    <property type="component" value="Unassembled WGS sequence"/>
</dbReference>
<accession>A0AAN8KZ69</accession>
<evidence type="ECO:0000256" key="1">
    <source>
        <dbReference type="SAM" id="MobiDB-lite"/>
    </source>
</evidence>
<reference evidence="2 3" key="1">
    <citation type="submission" date="2021-04" db="EMBL/GenBank/DDBJ databases">
        <authorList>
            <person name="De Guttry C."/>
            <person name="Zahm M."/>
            <person name="Klopp C."/>
            <person name="Cabau C."/>
            <person name="Louis A."/>
            <person name="Berthelot C."/>
            <person name="Parey E."/>
            <person name="Roest Crollius H."/>
            <person name="Montfort J."/>
            <person name="Robinson-Rechavi M."/>
            <person name="Bucao C."/>
            <person name="Bouchez O."/>
            <person name="Gislard M."/>
            <person name="Lluch J."/>
            <person name="Milhes M."/>
            <person name="Lampietro C."/>
            <person name="Lopez Roques C."/>
            <person name="Donnadieu C."/>
            <person name="Braasch I."/>
            <person name="Desvignes T."/>
            <person name="Postlethwait J."/>
            <person name="Bobe J."/>
            <person name="Wedekind C."/>
            <person name="Guiguen Y."/>
        </authorList>
    </citation>
    <scope>NUCLEOTIDE SEQUENCE [LARGE SCALE GENOMIC DNA]</scope>
    <source>
        <strain evidence="2">Cs_M1</strain>
        <tissue evidence="2">Blood</tissue>
    </source>
</reference>
<name>A0AAN8KZ69_9TELE</name>
<feature type="compositionally biased region" description="Basic and acidic residues" evidence="1">
    <location>
        <begin position="57"/>
        <end position="86"/>
    </location>
</feature>
<comment type="caution">
    <text evidence="2">The sequence shown here is derived from an EMBL/GenBank/DDBJ whole genome shotgun (WGS) entry which is preliminary data.</text>
</comment>
<proteinExistence type="predicted"/>
<feature type="region of interest" description="Disordered" evidence="1">
    <location>
        <begin position="39"/>
        <end position="86"/>
    </location>
</feature>
<evidence type="ECO:0000313" key="2">
    <source>
        <dbReference type="EMBL" id="KAK6297959.1"/>
    </source>
</evidence>